<accession>A0ABN3U9M5</accession>
<comment type="caution">
    <text evidence="6">The sequence shown here is derived from an EMBL/GenBank/DDBJ whole genome shotgun (WGS) entry which is preliminary data.</text>
</comment>
<evidence type="ECO:0000256" key="5">
    <source>
        <dbReference type="SAM" id="MobiDB-lite"/>
    </source>
</evidence>
<dbReference type="Proteomes" id="UP001501842">
    <property type="component" value="Unassembled WGS sequence"/>
</dbReference>
<keyword evidence="1" id="KW-0479">Metal-binding</keyword>
<dbReference type="CDD" id="cd09816">
    <property type="entry name" value="prostaglandin_endoperoxide_synthase"/>
    <property type="match status" value="1"/>
</dbReference>
<dbReference type="PANTHER" id="PTHR11903">
    <property type="entry name" value="PROSTAGLANDIN G/H SYNTHASE"/>
    <property type="match status" value="1"/>
</dbReference>
<dbReference type="InterPro" id="IPR050783">
    <property type="entry name" value="Oxylipin_biosynth_metab"/>
</dbReference>
<dbReference type="PANTHER" id="PTHR11903:SF39">
    <property type="entry name" value="PROSTAGLANDIN G_H SYNTHASE 2-LIKE"/>
    <property type="match status" value="1"/>
</dbReference>
<evidence type="ECO:0000256" key="1">
    <source>
        <dbReference type="ARBA" id="ARBA00022723"/>
    </source>
</evidence>
<dbReference type="RefSeq" id="WP_344451170.1">
    <property type="nucleotide sequence ID" value="NZ_BAAATZ010000012.1"/>
</dbReference>
<proteinExistence type="predicted"/>
<dbReference type="InterPro" id="IPR037120">
    <property type="entry name" value="Haem_peroxidase_sf_animal"/>
</dbReference>
<evidence type="ECO:0000313" key="6">
    <source>
        <dbReference type="EMBL" id="GAA2727068.1"/>
    </source>
</evidence>
<feature type="region of interest" description="Disordered" evidence="5">
    <location>
        <begin position="517"/>
        <end position="540"/>
    </location>
</feature>
<evidence type="ECO:0000256" key="3">
    <source>
        <dbReference type="ARBA" id="ARBA00023002"/>
    </source>
</evidence>
<organism evidence="6 7">
    <name type="scientific">Actinocorallia aurantiaca</name>
    <dbReference type="NCBI Taxonomy" id="46204"/>
    <lineage>
        <taxon>Bacteria</taxon>
        <taxon>Bacillati</taxon>
        <taxon>Actinomycetota</taxon>
        <taxon>Actinomycetes</taxon>
        <taxon>Streptosporangiales</taxon>
        <taxon>Thermomonosporaceae</taxon>
        <taxon>Actinocorallia</taxon>
    </lineage>
</organism>
<dbReference type="InterPro" id="IPR019791">
    <property type="entry name" value="Haem_peroxidase_animal"/>
</dbReference>
<evidence type="ECO:0008006" key="8">
    <source>
        <dbReference type="Google" id="ProtNLM"/>
    </source>
</evidence>
<protein>
    <recommendedName>
        <fullName evidence="8">Prostaglandin-endoperoxide synthase 2</fullName>
    </recommendedName>
</protein>
<keyword evidence="2" id="KW-0223">Dioxygenase</keyword>
<evidence type="ECO:0000313" key="7">
    <source>
        <dbReference type="Proteomes" id="UP001501842"/>
    </source>
</evidence>
<dbReference type="PRINTS" id="PR00457">
    <property type="entry name" value="ANPEROXIDASE"/>
</dbReference>
<reference evidence="6 7" key="1">
    <citation type="journal article" date="2019" name="Int. J. Syst. Evol. Microbiol.">
        <title>The Global Catalogue of Microorganisms (GCM) 10K type strain sequencing project: providing services to taxonomists for standard genome sequencing and annotation.</title>
        <authorList>
            <consortium name="The Broad Institute Genomics Platform"/>
            <consortium name="The Broad Institute Genome Sequencing Center for Infectious Disease"/>
            <person name="Wu L."/>
            <person name="Ma J."/>
        </authorList>
    </citation>
    <scope>NUCLEOTIDE SEQUENCE [LARGE SCALE GENOMIC DNA]</scope>
    <source>
        <strain evidence="6 7">JCM 8201</strain>
    </source>
</reference>
<dbReference type="Gene3D" id="1.10.640.10">
    <property type="entry name" value="Haem peroxidase domain superfamily, animal type"/>
    <property type="match status" value="1"/>
</dbReference>
<dbReference type="InterPro" id="IPR010255">
    <property type="entry name" value="Haem_peroxidase_sf"/>
</dbReference>
<sequence>MSARRSKAKDGWNNRIEFYLTTNFAPFWRGIQRVPTLRRKVNKILIDRAVLKSAPRPNPLSTMAPYTSWSSLTDRTFAGRQLPPAPGGGEGHPGVEQTAEIFSRRGGGILCPKSTVLFANFAQWFTDGFLRSDRSVPPHPGKTTSNHEIDLSQLYGLNREVTKLIRAGEGGLLKSQFIGGEEFPPYLCRDGAVKPEFRGLSVIGFEDLPAARRNRLFAMGGDRGNSQAGYAMLNVLFLREHNRIARLLERDRPGWDDERIFETARNILIVMLIKIVIDEYICHIAPYHFKFFLDPPAFSGSRWYRTNWMAIEFNLLYRWHSLMPSRLRIGGESLPVAETVFNNEILVRHGLGALFESSSDQAACRIGLFNTDPSLVRVERASVIQAREVQLAPYNDYREIFGFPRVTGFDQISGDPTVQRALHELYGSVDGIELYVGLFAEDLRPDAVLPSLMARMVGVEALSQALTNPLLAPRVFNERTFTPLGMRLIKQTRNLSDIVNRNLPDGSRRYEVRMTRRDWHRGTPGPGNVPEAEPALAYAS</sequence>
<evidence type="ECO:0000256" key="2">
    <source>
        <dbReference type="ARBA" id="ARBA00022964"/>
    </source>
</evidence>
<dbReference type="EMBL" id="BAAATZ010000012">
    <property type="protein sequence ID" value="GAA2727068.1"/>
    <property type="molecule type" value="Genomic_DNA"/>
</dbReference>
<evidence type="ECO:0000256" key="4">
    <source>
        <dbReference type="ARBA" id="ARBA00023004"/>
    </source>
</evidence>
<name>A0ABN3U9M5_9ACTN</name>
<dbReference type="PROSITE" id="PS50292">
    <property type="entry name" value="PEROXIDASE_3"/>
    <property type="match status" value="1"/>
</dbReference>
<dbReference type="Pfam" id="PF03098">
    <property type="entry name" value="An_peroxidase"/>
    <property type="match status" value="1"/>
</dbReference>
<gene>
    <name evidence="6" type="ORF">GCM10010439_31930</name>
</gene>
<keyword evidence="7" id="KW-1185">Reference proteome</keyword>
<keyword evidence="4" id="KW-0408">Iron</keyword>
<keyword evidence="3" id="KW-0560">Oxidoreductase</keyword>
<dbReference type="SUPFAM" id="SSF48113">
    <property type="entry name" value="Heme-dependent peroxidases"/>
    <property type="match status" value="1"/>
</dbReference>